<evidence type="ECO:0000256" key="2">
    <source>
        <dbReference type="ARBA" id="ARBA00022840"/>
    </source>
</evidence>
<dbReference type="ExpressionAtlas" id="A8IC72">
    <property type="expression patterns" value="baseline"/>
</dbReference>
<evidence type="ECO:0000256" key="1">
    <source>
        <dbReference type="ARBA" id="ARBA00022741"/>
    </source>
</evidence>
<dbReference type="GO" id="GO:0006529">
    <property type="term" value="P:asparagine biosynthetic process"/>
    <property type="evidence" value="ECO:0000318"/>
    <property type="project" value="GO_Central"/>
</dbReference>
<dbReference type="GO" id="GO:0004066">
    <property type="term" value="F:asparagine synthase (glutamine-hydrolyzing) activity"/>
    <property type="evidence" value="ECO:0000318"/>
    <property type="project" value="GO_Central"/>
</dbReference>
<protein>
    <recommendedName>
        <fullName evidence="3">Asparagine synthetase domain-containing protein</fullName>
    </recommendedName>
</protein>
<dbReference type="OMA" id="PMEVVNC"/>
<keyword evidence="2" id="KW-0067">ATP-binding</keyword>
<dbReference type="AlphaFoldDB" id="A8IC72"/>
<dbReference type="OrthoDB" id="409189at2759"/>
<dbReference type="Gene3D" id="3.40.50.620">
    <property type="entry name" value="HUPs"/>
    <property type="match status" value="1"/>
</dbReference>
<evidence type="ECO:0000259" key="3">
    <source>
        <dbReference type="Pfam" id="PF00733"/>
    </source>
</evidence>
<keyword evidence="1" id="KW-0547">Nucleotide-binding</keyword>
<dbReference type="Pfam" id="PF00733">
    <property type="entry name" value="Asn_synthase"/>
    <property type="match status" value="1"/>
</dbReference>
<dbReference type="InterPro" id="IPR014729">
    <property type="entry name" value="Rossmann-like_a/b/a_fold"/>
</dbReference>
<accession>A8IC72</accession>
<dbReference type="PANTHER" id="PTHR11772:SF46">
    <property type="entry name" value="ASPARAGINE SYNTHETASE DOMAIN-CONTAINING PROTEIN"/>
    <property type="match status" value="1"/>
</dbReference>
<gene>
    <name evidence="4" type="ORF">CHLRE_10g425300v5</name>
</gene>
<keyword evidence="5" id="KW-1185">Reference proteome</keyword>
<evidence type="ECO:0000313" key="4">
    <source>
        <dbReference type="EMBL" id="PNW77171.1"/>
    </source>
</evidence>
<dbReference type="CDD" id="cd01991">
    <property type="entry name" value="Asn_synthase_B_C"/>
    <property type="match status" value="1"/>
</dbReference>
<dbReference type="PANTHER" id="PTHR11772">
    <property type="entry name" value="ASPARAGINE SYNTHETASE"/>
    <property type="match status" value="1"/>
</dbReference>
<dbReference type="InterPro" id="IPR050795">
    <property type="entry name" value="Asn_Synthetase"/>
</dbReference>
<dbReference type="GO" id="GO:0005829">
    <property type="term" value="C:cytosol"/>
    <property type="evidence" value="ECO:0000318"/>
    <property type="project" value="GO_Central"/>
</dbReference>
<organism evidence="4 5">
    <name type="scientific">Chlamydomonas reinhardtii</name>
    <name type="common">Chlamydomonas smithii</name>
    <dbReference type="NCBI Taxonomy" id="3055"/>
    <lineage>
        <taxon>Eukaryota</taxon>
        <taxon>Viridiplantae</taxon>
        <taxon>Chlorophyta</taxon>
        <taxon>core chlorophytes</taxon>
        <taxon>Chlorophyceae</taxon>
        <taxon>CS clade</taxon>
        <taxon>Chlamydomonadales</taxon>
        <taxon>Chlamydomonadaceae</taxon>
        <taxon>Chlamydomonas</taxon>
    </lineage>
</organism>
<name>A8IC72_CHLRE</name>
<dbReference type="GO" id="GO:0005524">
    <property type="term" value="F:ATP binding"/>
    <property type="evidence" value="ECO:0007669"/>
    <property type="project" value="UniProtKB-KW"/>
</dbReference>
<dbReference type="GeneID" id="5728195"/>
<dbReference type="EMBL" id="CM008971">
    <property type="protein sequence ID" value="PNW77171.1"/>
    <property type="molecule type" value="Genomic_DNA"/>
</dbReference>
<proteinExistence type="predicted"/>
<dbReference type="RefSeq" id="XP_001702566.1">
    <property type="nucleotide sequence ID" value="XM_001702514.2"/>
</dbReference>
<dbReference type="eggNOG" id="KOG0571">
    <property type="taxonomic scope" value="Eukaryota"/>
</dbReference>
<feature type="domain" description="Asparagine synthetase" evidence="3">
    <location>
        <begin position="65"/>
        <end position="199"/>
    </location>
</feature>
<dbReference type="SUPFAM" id="SSF52402">
    <property type="entry name" value="Adenine nucleotide alpha hydrolases-like"/>
    <property type="match status" value="1"/>
</dbReference>
<sequence length="400" mass="41676">MIGPFKGVAICISAACACACYAALLAARRARSGQSGKADGQLAPLRKALLKAFRDIKNSREWDQSSACILLSGGLDSALVAEIGGRELGLSAAFTVICSDEATDLQYAIASAAASGLTHHVIRISLPDLLRRYLPLVVRAIKSFDPMSLRNDVAIACALSEAAARGYRCAATGDGADELLGGYGFTHGLEPAAWARQRDHMASVMRFGSTTLGQHLGLAVASPFTQPGVVAAAQALGKEDCVVANDAGDGLQGKMPLRRLFPHVSSARRRKDPIEVGCGTTALSRPGYFDGLISEQDFQAGVAAAAAEGVVLRDKEHLAYYRVFREVFPAGQVPGLPRHGSDPCPKCGYQFSTRTQTFCVTCGHYDPTLRTRHDQPAAAATAGGGGGAAGAAGTSEAVAV</sequence>
<dbReference type="InParanoid" id="A8IC72"/>
<dbReference type="Proteomes" id="UP000006906">
    <property type="component" value="Chromosome 10"/>
</dbReference>
<dbReference type="InterPro" id="IPR001962">
    <property type="entry name" value="Asn_synthase"/>
</dbReference>
<dbReference type="PROSITE" id="PS51257">
    <property type="entry name" value="PROKAR_LIPOPROTEIN"/>
    <property type="match status" value="1"/>
</dbReference>
<dbReference type="PaxDb" id="3055-EDP06345"/>
<dbReference type="STRING" id="3055.A8IC72"/>
<reference evidence="4 5" key="1">
    <citation type="journal article" date="2007" name="Science">
        <title>The Chlamydomonas genome reveals the evolution of key animal and plant functions.</title>
        <authorList>
            <person name="Merchant S.S."/>
            <person name="Prochnik S.E."/>
            <person name="Vallon O."/>
            <person name="Harris E.H."/>
            <person name="Karpowicz S.J."/>
            <person name="Witman G.B."/>
            <person name="Terry A."/>
            <person name="Salamov A."/>
            <person name="Fritz-Laylin L.K."/>
            <person name="Marechal-Drouard L."/>
            <person name="Marshall W.F."/>
            <person name="Qu L.H."/>
            <person name="Nelson D.R."/>
            <person name="Sanderfoot A.A."/>
            <person name="Spalding M.H."/>
            <person name="Kapitonov V.V."/>
            <person name="Ren Q."/>
            <person name="Ferris P."/>
            <person name="Lindquist E."/>
            <person name="Shapiro H."/>
            <person name="Lucas S.M."/>
            <person name="Grimwood J."/>
            <person name="Schmutz J."/>
            <person name="Cardol P."/>
            <person name="Cerutti H."/>
            <person name="Chanfreau G."/>
            <person name="Chen C.L."/>
            <person name="Cognat V."/>
            <person name="Croft M.T."/>
            <person name="Dent R."/>
            <person name="Dutcher S."/>
            <person name="Fernandez E."/>
            <person name="Fukuzawa H."/>
            <person name="Gonzalez-Ballester D."/>
            <person name="Gonzalez-Halphen D."/>
            <person name="Hallmann A."/>
            <person name="Hanikenne M."/>
            <person name="Hippler M."/>
            <person name="Inwood W."/>
            <person name="Jabbari K."/>
            <person name="Kalanon M."/>
            <person name="Kuras R."/>
            <person name="Lefebvre P.A."/>
            <person name="Lemaire S.D."/>
            <person name="Lobanov A.V."/>
            <person name="Lohr M."/>
            <person name="Manuell A."/>
            <person name="Meier I."/>
            <person name="Mets L."/>
            <person name="Mittag M."/>
            <person name="Mittelmeier T."/>
            <person name="Moroney J.V."/>
            <person name="Moseley J."/>
            <person name="Napoli C."/>
            <person name="Nedelcu A.M."/>
            <person name="Niyogi K."/>
            <person name="Novoselov S.V."/>
            <person name="Paulsen I.T."/>
            <person name="Pazour G."/>
            <person name="Purton S."/>
            <person name="Ral J.P."/>
            <person name="Riano-Pachon D.M."/>
            <person name="Riekhof W."/>
            <person name="Rymarquis L."/>
            <person name="Schroda M."/>
            <person name="Stern D."/>
            <person name="Umen J."/>
            <person name="Willows R."/>
            <person name="Wilson N."/>
            <person name="Zimmer S.L."/>
            <person name="Allmer J."/>
            <person name="Balk J."/>
            <person name="Bisova K."/>
            <person name="Chen C.J."/>
            <person name="Elias M."/>
            <person name="Gendler K."/>
            <person name="Hauser C."/>
            <person name="Lamb M.R."/>
            <person name="Ledford H."/>
            <person name="Long J.C."/>
            <person name="Minagawa J."/>
            <person name="Page M.D."/>
            <person name="Pan J."/>
            <person name="Pootakham W."/>
            <person name="Roje S."/>
            <person name="Rose A."/>
            <person name="Stahlberg E."/>
            <person name="Terauchi A.M."/>
            <person name="Yang P."/>
            <person name="Ball S."/>
            <person name="Bowler C."/>
            <person name="Dieckmann C.L."/>
            <person name="Gladyshev V.N."/>
            <person name="Green P."/>
            <person name="Jorgensen R."/>
            <person name="Mayfield S."/>
            <person name="Mueller-Roeber B."/>
            <person name="Rajamani S."/>
            <person name="Sayre R.T."/>
            <person name="Brokstein P."/>
            <person name="Dubchak I."/>
            <person name="Goodstein D."/>
            <person name="Hornick L."/>
            <person name="Huang Y.W."/>
            <person name="Jhaveri J."/>
            <person name="Luo Y."/>
            <person name="Martinez D."/>
            <person name="Ngau W.C."/>
            <person name="Otillar B."/>
            <person name="Poliakov A."/>
            <person name="Porter A."/>
            <person name="Szajkowski L."/>
            <person name="Werner G."/>
            <person name="Zhou K."/>
            <person name="Grigoriev I.V."/>
            <person name="Rokhsar D.S."/>
            <person name="Grossman A.R."/>
        </authorList>
    </citation>
    <scope>NUCLEOTIDE SEQUENCE [LARGE SCALE GENOMIC DNA]</scope>
    <source>
        <strain evidence="5">CC-503</strain>
    </source>
</reference>
<dbReference type="KEGG" id="cre:CHLRE_10g425300v5"/>
<dbReference type="Gramene" id="PNW77171">
    <property type="protein sequence ID" value="PNW77171"/>
    <property type="gene ID" value="CHLRE_10g425300v5"/>
</dbReference>
<evidence type="ECO:0000313" key="5">
    <source>
        <dbReference type="Proteomes" id="UP000006906"/>
    </source>
</evidence>
<dbReference type="HOGENOM" id="CLU_050152_0_0_1"/>